<accession>A0A6J6ZVK1</accession>
<dbReference type="AlphaFoldDB" id="A0A6J6ZVK1"/>
<reference evidence="2" key="1">
    <citation type="submission" date="2020-05" db="EMBL/GenBank/DDBJ databases">
        <authorList>
            <person name="Chiriac C."/>
            <person name="Salcher M."/>
            <person name="Ghai R."/>
            <person name="Kavagutti S V."/>
        </authorList>
    </citation>
    <scope>NUCLEOTIDE SEQUENCE</scope>
</reference>
<evidence type="ECO:0000256" key="1">
    <source>
        <dbReference type="SAM" id="MobiDB-lite"/>
    </source>
</evidence>
<proteinExistence type="predicted"/>
<evidence type="ECO:0000313" key="2">
    <source>
        <dbReference type="EMBL" id="CAB4824567.1"/>
    </source>
</evidence>
<feature type="region of interest" description="Disordered" evidence="1">
    <location>
        <begin position="43"/>
        <end position="130"/>
    </location>
</feature>
<organism evidence="2">
    <name type="scientific">freshwater metagenome</name>
    <dbReference type="NCBI Taxonomy" id="449393"/>
    <lineage>
        <taxon>unclassified sequences</taxon>
        <taxon>metagenomes</taxon>
        <taxon>ecological metagenomes</taxon>
    </lineage>
</organism>
<gene>
    <name evidence="2" type="ORF">UFOPK3124_01234</name>
</gene>
<name>A0A6J6ZVK1_9ZZZZ</name>
<feature type="compositionally biased region" description="Basic residues" evidence="1">
    <location>
        <begin position="43"/>
        <end position="52"/>
    </location>
</feature>
<sequence length="156" mass="17233">MIVIFSIASRPRSSSAKARGAGSNMPAAIRTWCPSAASALAARRLRASRSARKSAPPQRSPRPPRPRGASPSSRNTRWRRSPRASKSSAPSRPCCSASSMIPISTRRTSSPSPRPPRTMASCRRRSTNSNRNGWSWRCCVRSWRGRGRLPFELMDK</sequence>
<protein>
    <submittedName>
        <fullName evidence="2">Unannotated protein</fullName>
    </submittedName>
</protein>
<feature type="compositionally biased region" description="Low complexity" evidence="1">
    <location>
        <begin position="84"/>
        <end position="111"/>
    </location>
</feature>
<dbReference type="EMBL" id="CAFAAY010000145">
    <property type="protein sequence ID" value="CAB4824567.1"/>
    <property type="molecule type" value="Genomic_DNA"/>
</dbReference>